<protein>
    <recommendedName>
        <fullName evidence="4">DUF4367 domain-containing protein</fullName>
    </recommendedName>
</protein>
<dbReference type="EMBL" id="JPVO01000036">
    <property type="protein sequence ID" value="KGR77665.1"/>
    <property type="molecule type" value="Genomic_DNA"/>
</dbReference>
<feature type="chain" id="PRO_5039142602" description="DUF4367 domain-containing protein" evidence="1">
    <location>
        <begin position="23"/>
        <end position="175"/>
    </location>
</feature>
<dbReference type="RefSeq" id="WP_036197746.1">
    <property type="nucleotide sequence ID" value="NZ_AVCY01000020.1"/>
</dbReference>
<name>A0A0A3I2C6_9BACL</name>
<dbReference type="STRING" id="1384057.CD33_02280"/>
<keyword evidence="1" id="KW-0732">Signal</keyword>
<gene>
    <name evidence="2" type="ORF">CD33_02280</name>
</gene>
<dbReference type="PROSITE" id="PS51257">
    <property type="entry name" value="PROKAR_LIPOPROTEIN"/>
    <property type="match status" value="1"/>
</dbReference>
<evidence type="ECO:0000313" key="3">
    <source>
        <dbReference type="Proteomes" id="UP000030408"/>
    </source>
</evidence>
<comment type="caution">
    <text evidence="2">The sequence shown here is derived from an EMBL/GenBank/DDBJ whole genome shotgun (WGS) entry which is preliminary data.</text>
</comment>
<evidence type="ECO:0008006" key="4">
    <source>
        <dbReference type="Google" id="ProtNLM"/>
    </source>
</evidence>
<evidence type="ECO:0000256" key="1">
    <source>
        <dbReference type="SAM" id="SignalP"/>
    </source>
</evidence>
<dbReference type="AlphaFoldDB" id="A0A0A3I2C6"/>
<dbReference type="eggNOG" id="ENOG5032UHX">
    <property type="taxonomic scope" value="Bacteria"/>
</dbReference>
<accession>A0A0A3I2C6</accession>
<evidence type="ECO:0000313" key="2">
    <source>
        <dbReference type="EMBL" id="KGR77665.1"/>
    </source>
</evidence>
<dbReference type="Proteomes" id="UP000030408">
    <property type="component" value="Unassembled WGS sequence"/>
</dbReference>
<reference evidence="2 3" key="1">
    <citation type="submission" date="2014-02" db="EMBL/GenBank/DDBJ databases">
        <title>Draft genome sequence of Lysinibacillus sinduriensis JCM 15800.</title>
        <authorList>
            <person name="Zhang F."/>
            <person name="Wang G."/>
            <person name="Zhang L."/>
        </authorList>
    </citation>
    <scope>NUCLEOTIDE SEQUENCE [LARGE SCALE GENOMIC DNA]</scope>
    <source>
        <strain evidence="2 3">JCM 15800</strain>
    </source>
</reference>
<proteinExistence type="predicted"/>
<organism evidence="2 3">
    <name type="scientific">Ureibacillus sinduriensis BLB-1 = JCM 15800</name>
    <dbReference type="NCBI Taxonomy" id="1384057"/>
    <lineage>
        <taxon>Bacteria</taxon>
        <taxon>Bacillati</taxon>
        <taxon>Bacillota</taxon>
        <taxon>Bacilli</taxon>
        <taxon>Bacillales</taxon>
        <taxon>Caryophanaceae</taxon>
        <taxon>Ureibacillus</taxon>
    </lineage>
</organism>
<sequence>MKRKWLLAPACCVLLFTLTGCGKTVEEQIDTGVASAQTVFEENPQQPNKTIGKIQLFVPSGYEVKESEDLNNLIIKQGNASYILFVNYHEKEDSNLHYELLKKDPSKKIIKEETVELDGAFGFSAVLEYDKEQFELIVSSGGVKMSTISEDKNIDQKLVDMMTIVRSVKIDAEKE</sequence>
<feature type="signal peptide" evidence="1">
    <location>
        <begin position="1"/>
        <end position="22"/>
    </location>
</feature>
<dbReference type="OrthoDB" id="2450230at2"/>
<keyword evidence="3" id="KW-1185">Reference proteome</keyword>